<dbReference type="InterPro" id="IPR058637">
    <property type="entry name" value="YknX-like_C"/>
</dbReference>
<feature type="domain" description="YknX-like C-terminal permuted SH3-like" evidence="2">
    <location>
        <begin position="113"/>
        <end position="180"/>
    </location>
</feature>
<dbReference type="EMBL" id="NRSH01000205">
    <property type="protein sequence ID" value="MBK1727642.1"/>
    <property type="molecule type" value="Genomic_DNA"/>
</dbReference>
<dbReference type="Gene3D" id="2.40.420.20">
    <property type="match status" value="1"/>
</dbReference>
<proteinExistence type="predicted"/>
<evidence type="ECO:0000313" key="4">
    <source>
        <dbReference type="Proteomes" id="UP000738126"/>
    </source>
</evidence>
<dbReference type="PANTHER" id="PTHR30469:SF15">
    <property type="entry name" value="HLYD FAMILY OF SECRETION PROTEINS"/>
    <property type="match status" value="1"/>
</dbReference>
<feature type="compositionally biased region" description="Acidic residues" evidence="1">
    <location>
        <begin position="186"/>
        <end position="195"/>
    </location>
</feature>
<dbReference type="Pfam" id="PF25989">
    <property type="entry name" value="YknX_C"/>
    <property type="match status" value="1"/>
</dbReference>
<keyword evidence="4" id="KW-1185">Reference proteome</keyword>
<dbReference type="PANTHER" id="PTHR30469">
    <property type="entry name" value="MULTIDRUG RESISTANCE PROTEIN MDTA"/>
    <property type="match status" value="1"/>
</dbReference>
<protein>
    <submittedName>
        <fullName evidence="3">Efflux transporter periplasmic adaptor subunit</fullName>
    </submittedName>
</protein>
<reference evidence="3 4" key="1">
    <citation type="journal article" date="2020" name="Microorganisms">
        <title>Osmotic Adaptation and Compatible Solute Biosynthesis of Phototrophic Bacteria as Revealed from Genome Analyses.</title>
        <authorList>
            <person name="Imhoff J.F."/>
            <person name="Rahn T."/>
            <person name="Kunzel S."/>
            <person name="Keller A."/>
            <person name="Neulinger S.C."/>
        </authorList>
    </citation>
    <scope>NUCLEOTIDE SEQUENCE [LARGE SCALE GENOMIC DNA]</scope>
    <source>
        <strain evidence="3 4">DSM 15116</strain>
    </source>
</reference>
<organism evidence="3 4">
    <name type="scientific">Halorhodospira neutriphila</name>
    <dbReference type="NCBI Taxonomy" id="168379"/>
    <lineage>
        <taxon>Bacteria</taxon>
        <taxon>Pseudomonadati</taxon>
        <taxon>Pseudomonadota</taxon>
        <taxon>Gammaproteobacteria</taxon>
        <taxon>Chromatiales</taxon>
        <taxon>Ectothiorhodospiraceae</taxon>
        <taxon>Halorhodospira</taxon>
    </lineage>
</organism>
<name>A0ABS1E9H8_9GAMM</name>
<sequence length="195" mass="21486">YFESARVVRAGEPILELADLARLEVVVAVRSADAVRIEPGMPVRLERWGRAEPLAAVVRRIEPRGFEHISALGVEERRVRVIADIAEPRSAWRQLGDGYRVNAVFVLWSGDGVLRVPTSALLRHGGGWAVFVARGGRARLQPVEIGRRGSRLTEVEAGLEAGERVVVHPPRELGDGARVEHREAAQEEDDDEDLG</sequence>
<comment type="caution">
    <text evidence="3">The sequence shown here is derived from an EMBL/GenBank/DDBJ whole genome shotgun (WGS) entry which is preliminary data.</text>
</comment>
<feature type="non-terminal residue" evidence="3">
    <location>
        <position position="1"/>
    </location>
</feature>
<feature type="compositionally biased region" description="Basic and acidic residues" evidence="1">
    <location>
        <begin position="170"/>
        <end position="185"/>
    </location>
</feature>
<evidence type="ECO:0000256" key="1">
    <source>
        <dbReference type="SAM" id="MobiDB-lite"/>
    </source>
</evidence>
<accession>A0ABS1E9H8</accession>
<dbReference type="Proteomes" id="UP000738126">
    <property type="component" value="Unassembled WGS sequence"/>
</dbReference>
<gene>
    <name evidence="3" type="ORF">CKO13_11590</name>
</gene>
<feature type="region of interest" description="Disordered" evidence="1">
    <location>
        <begin position="170"/>
        <end position="195"/>
    </location>
</feature>
<dbReference type="Gene3D" id="2.40.30.170">
    <property type="match status" value="1"/>
</dbReference>
<evidence type="ECO:0000259" key="2">
    <source>
        <dbReference type="Pfam" id="PF25989"/>
    </source>
</evidence>
<evidence type="ECO:0000313" key="3">
    <source>
        <dbReference type="EMBL" id="MBK1727642.1"/>
    </source>
</evidence>
<dbReference type="RefSeq" id="WP_200261256.1">
    <property type="nucleotide sequence ID" value="NZ_NRSH01000205.1"/>
</dbReference>